<feature type="transmembrane region" description="Helical" evidence="1">
    <location>
        <begin position="76"/>
        <end position="97"/>
    </location>
</feature>
<dbReference type="PANTHER" id="PTHR39419">
    <property type="entry name" value="SLL0814 PROTEIN"/>
    <property type="match status" value="1"/>
</dbReference>
<dbReference type="Proteomes" id="UP000321223">
    <property type="component" value="Unassembled WGS sequence"/>
</dbReference>
<dbReference type="AlphaFoldDB" id="A0A510PFU7"/>
<comment type="caution">
    <text evidence="2">The sequence shown here is derived from an EMBL/GenBank/DDBJ whole genome shotgun (WGS) entry which is preliminary data.</text>
</comment>
<feature type="transmembrane region" description="Helical" evidence="1">
    <location>
        <begin position="46"/>
        <end position="69"/>
    </location>
</feature>
<dbReference type="PANTHER" id="PTHR39419:SF1">
    <property type="entry name" value="SLL0814 PROTEIN"/>
    <property type="match status" value="1"/>
</dbReference>
<keyword evidence="1" id="KW-0812">Transmembrane</keyword>
<dbReference type="NCBIfam" id="NF045693">
    <property type="entry name" value="GCarotHydoxCruF"/>
    <property type="match status" value="1"/>
</dbReference>
<feature type="transmembrane region" description="Helical" evidence="1">
    <location>
        <begin position="117"/>
        <end position="140"/>
    </location>
</feature>
<feature type="transmembrane region" description="Helical" evidence="1">
    <location>
        <begin position="152"/>
        <end position="169"/>
    </location>
</feature>
<accession>A0A510PFU7</accession>
<feature type="transmembrane region" description="Helical" evidence="1">
    <location>
        <begin position="231"/>
        <end position="248"/>
    </location>
</feature>
<dbReference type="EMBL" id="BHVU01000057">
    <property type="protein sequence ID" value="GCA92697.1"/>
    <property type="molecule type" value="Genomic_DNA"/>
</dbReference>
<dbReference type="InterPro" id="IPR007354">
    <property type="entry name" value="CruF-like"/>
</dbReference>
<dbReference type="RefSeq" id="WP_002761825.1">
    <property type="nucleotide sequence ID" value="NZ_BHVU01000057.1"/>
</dbReference>
<protein>
    <submittedName>
        <fullName evidence="2">Carotenoid biosynthesis protein</fullName>
    </submittedName>
</protein>
<feature type="transmembrane region" description="Helical" evidence="1">
    <location>
        <begin position="254"/>
        <end position="273"/>
    </location>
</feature>
<name>A0A510PFU7_MICAE</name>
<keyword evidence="1" id="KW-1133">Transmembrane helix</keyword>
<feature type="transmembrane region" description="Helical" evidence="1">
    <location>
        <begin position="201"/>
        <end position="219"/>
    </location>
</feature>
<evidence type="ECO:0000313" key="3">
    <source>
        <dbReference type="Proteomes" id="UP000321223"/>
    </source>
</evidence>
<gene>
    <name evidence="2" type="ORF">MAE30S32_13490</name>
</gene>
<evidence type="ECO:0000313" key="2">
    <source>
        <dbReference type="EMBL" id="GCA92697.1"/>
    </source>
</evidence>
<organism evidence="2 3">
    <name type="scientific">Microcystis aeruginosa 11-30S32</name>
    <dbReference type="NCBI Taxonomy" id="2358142"/>
    <lineage>
        <taxon>Bacteria</taxon>
        <taxon>Bacillati</taxon>
        <taxon>Cyanobacteriota</taxon>
        <taxon>Cyanophyceae</taxon>
        <taxon>Oscillatoriophycideae</taxon>
        <taxon>Chroococcales</taxon>
        <taxon>Microcystaceae</taxon>
        <taxon>Microcystis</taxon>
    </lineage>
</organism>
<feature type="transmembrane region" description="Helical" evidence="1">
    <location>
        <begin position="12"/>
        <end position="31"/>
    </location>
</feature>
<keyword evidence="1" id="KW-0472">Membrane</keyword>
<reference evidence="2 3" key="1">
    <citation type="journal article" date="2019" name="Appl. Environ. Microbiol.">
        <title>Co-occurrence of broad and narrow host-range viruses infecting the toxic bloom-forming cyanobacterium Microcystis aeruginosa.</title>
        <authorList>
            <person name="Morimoto D."/>
            <person name="Tominaga K."/>
            <person name="Nishimura Y."/>
            <person name="Yoshida N."/>
            <person name="Kimura S."/>
            <person name="Sako Y."/>
            <person name="Yoshida T."/>
        </authorList>
    </citation>
    <scope>NUCLEOTIDE SEQUENCE [LARGE SCALE GENOMIC DNA]</scope>
    <source>
        <strain evidence="2 3">11-30S32</strain>
    </source>
</reference>
<proteinExistence type="predicted"/>
<evidence type="ECO:0000256" key="1">
    <source>
        <dbReference type="SAM" id="Phobius"/>
    </source>
</evidence>
<dbReference type="InterPro" id="IPR054684">
    <property type="entry name" value="CruF-like_cyanobact"/>
</dbReference>
<sequence>MRRLIAIEKALLIGHIVSMAFGLAGLLLVLPHPEFVANLPDFGKTAFAWSMAGGGVVYMVLGMAAVAVYAYRTLGVWHWLGFMVPAISLSLCSELLGTSTGFPFGHYRYLSGLGYKIAGLVPFTIPLSWFYLGFSAYIIARVGLSTLAIPQWLQNLGAIAIGAVLLTSWDFVLDPAMSQTTIPFWIWEQPGAFFGMPYENFAGWFGTGCVFMTVATLIWQVQPVKLPSQDLTLPFVMYLGNFGFATVMSMGAGIYPPIFLGLLTGILPLILLYNRAKAVASGQTVATSEVTTLKIPVVSVRGAK</sequence>
<dbReference type="Pfam" id="PF04240">
    <property type="entry name" value="Caroten_synth"/>
    <property type="match status" value="1"/>
</dbReference>